<gene>
    <name evidence="2" type="ORF">AVDCRST_MAG08-2520</name>
</gene>
<evidence type="ECO:0000313" key="2">
    <source>
        <dbReference type="EMBL" id="CAA9257077.1"/>
    </source>
</evidence>
<keyword evidence="2" id="KW-0670">Pyruvate</keyword>
<accession>A0A6J4IP54</accession>
<feature type="compositionally biased region" description="Basic residues" evidence="1">
    <location>
        <begin position="138"/>
        <end position="150"/>
    </location>
</feature>
<feature type="compositionally biased region" description="Basic and acidic residues" evidence="1">
    <location>
        <begin position="76"/>
        <end position="88"/>
    </location>
</feature>
<feature type="compositionally biased region" description="Basic and acidic residues" evidence="1">
    <location>
        <begin position="119"/>
        <end position="137"/>
    </location>
</feature>
<dbReference type="AlphaFoldDB" id="A0A6J4IP54"/>
<keyword evidence="2" id="KW-0413">Isomerase</keyword>
<feature type="non-terminal residue" evidence="2">
    <location>
        <position position="258"/>
    </location>
</feature>
<feature type="compositionally biased region" description="Low complexity" evidence="1">
    <location>
        <begin position="188"/>
        <end position="197"/>
    </location>
</feature>
<organism evidence="2">
    <name type="scientific">uncultured Acetobacteraceae bacterium</name>
    <dbReference type="NCBI Taxonomy" id="169975"/>
    <lineage>
        <taxon>Bacteria</taxon>
        <taxon>Pseudomonadati</taxon>
        <taxon>Pseudomonadota</taxon>
        <taxon>Alphaproteobacteria</taxon>
        <taxon>Acetobacterales</taxon>
        <taxon>Acetobacteraceae</taxon>
        <taxon>environmental samples</taxon>
    </lineage>
</organism>
<feature type="region of interest" description="Disordered" evidence="1">
    <location>
        <begin position="1"/>
        <end position="258"/>
    </location>
</feature>
<reference evidence="2" key="1">
    <citation type="submission" date="2020-02" db="EMBL/GenBank/DDBJ databases">
        <authorList>
            <person name="Meier V. D."/>
        </authorList>
    </citation>
    <scope>NUCLEOTIDE SEQUENCE</scope>
    <source>
        <strain evidence="2">AVDCRST_MAG08</strain>
    </source>
</reference>
<sequence length="258" mass="27653">AALRRQSVHDVHRGPVPGPLRARPGGGVQRGRIPVPLRTPGRGDRPKAARQRPVPSAVQRATRGLGRGRARVRRAAGPERRVQGRDQARPGVLGRAVVPAAARHGGAGGRRAARPVAGDLRREPGLGRGGVREERREAHHRAHQPPRHPRLLPQHHGPSGFGHRGGGAGASRPAIRPLPLPSDGGRPGAEAGAAPAAHRAHAGGGHARPARARDRRGELALRVQPHRRAGLRGLDRLRVPARRSDRRRPRLVRPLPRL</sequence>
<feature type="compositionally biased region" description="Gly residues" evidence="1">
    <location>
        <begin position="159"/>
        <end position="169"/>
    </location>
</feature>
<evidence type="ECO:0000256" key="1">
    <source>
        <dbReference type="SAM" id="MobiDB-lite"/>
    </source>
</evidence>
<feature type="compositionally biased region" description="Basic residues" evidence="1">
    <location>
        <begin position="239"/>
        <end position="251"/>
    </location>
</feature>
<feature type="non-terminal residue" evidence="2">
    <location>
        <position position="1"/>
    </location>
</feature>
<dbReference type="EC" id="5.3.1.22" evidence="2"/>
<name>A0A6J4IP54_9PROT</name>
<feature type="compositionally biased region" description="Low complexity" evidence="1">
    <location>
        <begin position="94"/>
        <end position="104"/>
    </location>
</feature>
<dbReference type="EMBL" id="CADCTG010000184">
    <property type="protein sequence ID" value="CAA9257077.1"/>
    <property type="molecule type" value="Genomic_DNA"/>
</dbReference>
<protein>
    <submittedName>
        <fullName evidence="2">Hydroxypyruvate isomerase</fullName>
        <ecNumber evidence="2">5.3.1.22</ecNumber>
    </submittedName>
</protein>
<dbReference type="GO" id="GO:0008903">
    <property type="term" value="F:hydroxypyruvate isomerase activity"/>
    <property type="evidence" value="ECO:0007669"/>
    <property type="project" value="UniProtKB-EC"/>
</dbReference>
<proteinExistence type="predicted"/>